<dbReference type="Gene3D" id="2.40.70.10">
    <property type="entry name" value="Acid Proteases"/>
    <property type="match status" value="1"/>
</dbReference>
<comment type="caution">
    <text evidence="1">The sequence shown here is derived from an EMBL/GenBank/DDBJ whole genome shotgun (WGS) entry which is preliminary data.</text>
</comment>
<gene>
    <name evidence="1" type="ORF">D779_1087</name>
</gene>
<protein>
    <recommendedName>
        <fullName evidence="3">Peptidase A2 domain-containing protein</fullName>
    </recommendedName>
</protein>
<dbReference type="SUPFAM" id="SSF50630">
    <property type="entry name" value="Acid proteases"/>
    <property type="match status" value="1"/>
</dbReference>
<dbReference type="RefSeq" id="WP_232424113.1">
    <property type="nucleotide sequence ID" value="NZ_AONC01000022.1"/>
</dbReference>
<accession>W9V8D3</accession>
<organism evidence="1 2">
    <name type="scientific">Imhoffiella purpurea</name>
    <dbReference type="NCBI Taxonomy" id="1249627"/>
    <lineage>
        <taxon>Bacteria</taxon>
        <taxon>Pseudomonadati</taxon>
        <taxon>Pseudomonadota</taxon>
        <taxon>Gammaproteobacteria</taxon>
        <taxon>Chromatiales</taxon>
        <taxon>Chromatiaceae</taxon>
        <taxon>Imhoffiella</taxon>
    </lineage>
</organism>
<keyword evidence="2" id="KW-1185">Reference proteome</keyword>
<dbReference type="InterPro" id="IPR034122">
    <property type="entry name" value="Retropepsin-like_bacterial"/>
</dbReference>
<dbReference type="CDD" id="cd05483">
    <property type="entry name" value="retropepsin_like_bacteria"/>
    <property type="match status" value="1"/>
</dbReference>
<dbReference type="Pfam" id="PF13650">
    <property type="entry name" value="Asp_protease_2"/>
    <property type="match status" value="1"/>
</dbReference>
<dbReference type="PATRIC" id="fig|1249627.3.peg.1538"/>
<proteinExistence type="predicted"/>
<name>W9V8D3_9GAMM</name>
<dbReference type="InterPro" id="IPR021109">
    <property type="entry name" value="Peptidase_aspartic_dom_sf"/>
</dbReference>
<dbReference type="Proteomes" id="UP000019460">
    <property type="component" value="Unassembled WGS sequence"/>
</dbReference>
<sequence length="239" mass="25274">MVCSAQEVHRSGQVEVSSELERLMSQHGFVVRGIEQTQDARGHASGEDLVTRVDSLLEEFDHIIIQNPGGGIERVIILGEKVAYVPPAVVTGSDGDGSAGDDTGSASDGEEIVLATSRKGASHLVTLTLEGAGGQKTQEPLLIDTGADQVVLPVSLMSTLGFSGNQLRTQPVQTANGPVEAHIGKLSAVWLNETRVEDVDVAFIDDQSLGGNALLGMSLLGRFRMTIDDEKSQLTLAFK</sequence>
<dbReference type="EMBL" id="AONC01000022">
    <property type="protein sequence ID" value="EXJ15699.1"/>
    <property type="molecule type" value="Genomic_DNA"/>
</dbReference>
<dbReference type="AlphaFoldDB" id="W9V8D3"/>
<evidence type="ECO:0000313" key="1">
    <source>
        <dbReference type="EMBL" id="EXJ15699.1"/>
    </source>
</evidence>
<evidence type="ECO:0008006" key="3">
    <source>
        <dbReference type="Google" id="ProtNLM"/>
    </source>
</evidence>
<dbReference type="eggNOG" id="COG3577">
    <property type="taxonomic scope" value="Bacteria"/>
</dbReference>
<evidence type="ECO:0000313" key="2">
    <source>
        <dbReference type="Proteomes" id="UP000019460"/>
    </source>
</evidence>
<reference evidence="1 2" key="1">
    <citation type="submission" date="2012-11" db="EMBL/GenBank/DDBJ databases">
        <title>Genome assembly of Thiorhodococcus sp. AK35.</title>
        <authorList>
            <person name="Nupur N."/>
            <person name="Khatri I."/>
            <person name="Subramanian S."/>
            <person name="Pinnaka A."/>
        </authorList>
    </citation>
    <scope>NUCLEOTIDE SEQUENCE [LARGE SCALE GENOMIC DNA]</scope>
    <source>
        <strain evidence="1 2">AK35</strain>
    </source>
</reference>